<evidence type="ECO:0000259" key="1">
    <source>
        <dbReference type="Pfam" id="PF00532"/>
    </source>
</evidence>
<dbReference type="AlphaFoldDB" id="A0A6L9GAJ8"/>
<dbReference type="Gene3D" id="3.40.50.2300">
    <property type="match status" value="2"/>
</dbReference>
<name>A0A6L9GAJ8_9MICC</name>
<evidence type="ECO:0000313" key="3">
    <source>
        <dbReference type="Proteomes" id="UP000477543"/>
    </source>
</evidence>
<comment type="caution">
    <text evidence="2">The sequence shown here is derived from an EMBL/GenBank/DDBJ whole genome shotgun (WGS) entry which is preliminary data.</text>
</comment>
<dbReference type="InterPro" id="IPR001761">
    <property type="entry name" value="Peripla_BP/Lac1_sug-bd_dom"/>
</dbReference>
<dbReference type="EMBL" id="WYDN01000070">
    <property type="protein sequence ID" value="NAZ17963.1"/>
    <property type="molecule type" value="Genomic_DNA"/>
</dbReference>
<sequence>ASFQMSLFSRGYATVISNSGEEPEVQAKIITSMIEHGVSALVISPSYGDVTATFAQIATAGLPTLQVLRQVSPDTGQFPFASFDYGDGGLQAARHLVQTGARRIAFVGGLPGRPITAERMQGYLDEMRRIGAQPIVLYGRPSRHNGAALAAELLREHPDVDAVICFNDLVS</sequence>
<feature type="domain" description="Periplasmic binding protein/LacI sugar binding" evidence="1">
    <location>
        <begin position="7"/>
        <end position="170"/>
    </location>
</feature>
<feature type="non-terminal residue" evidence="2">
    <location>
        <position position="171"/>
    </location>
</feature>
<gene>
    <name evidence="2" type="ORF">GT020_18205</name>
</gene>
<dbReference type="Pfam" id="PF00532">
    <property type="entry name" value="Peripla_BP_1"/>
    <property type="match status" value="1"/>
</dbReference>
<accession>A0A6L9GAJ8</accession>
<dbReference type="Proteomes" id="UP000477543">
    <property type="component" value="Unassembled WGS sequence"/>
</dbReference>
<dbReference type="GO" id="GO:0003700">
    <property type="term" value="F:DNA-binding transcription factor activity"/>
    <property type="evidence" value="ECO:0007669"/>
    <property type="project" value="TreeGrafter"/>
</dbReference>
<protein>
    <submittedName>
        <fullName evidence="2">Substrate-binding domain-containing protein</fullName>
    </submittedName>
</protein>
<dbReference type="GO" id="GO:0000976">
    <property type="term" value="F:transcription cis-regulatory region binding"/>
    <property type="evidence" value="ECO:0007669"/>
    <property type="project" value="TreeGrafter"/>
</dbReference>
<feature type="non-terminal residue" evidence="2">
    <location>
        <position position="1"/>
    </location>
</feature>
<dbReference type="InterPro" id="IPR028082">
    <property type="entry name" value="Peripla_BP_I"/>
</dbReference>
<dbReference type="PANTHER" id="PTHR30146:SF33">
    <property type="entry name" value="TRANSCRIPTIONAL REGULATOR"/>
    <property type="match status" value="1"/>
</dbReference>
<dbReference type="SUPFAM" id="SSF53822">
    <property type="entry name" value="Periplasmic binding protein-like I"/>
    <property type="match status" value="1"/>
</dbReference>
<proteinExistence type="predicted"/>
<evidence type="ECO:0000313" key="2">
    <source>
        <dbReference type="EMBL" id="NAZ17963.1"/>
    </source>
</evidence>
<reference evidence="2 3" key="1">
    <citation type="submission" date="2020-01" db="EMBL/GenBank/DDBJ databases">
        <title>Glutamicibacter soli M275.</title>
        <authorList>
            <person name="Meng X."/>
        </authorList>
    </citation>
    <scope>NUCLEOTIDE SEQUENCE [LARGE SCALE GENOMIC DNA]</scope>
    <source>
        <strain evidence="2 3">M275</strain>
    </source>
</reference>
<organism evidence="2 3">
    <name type="scientific">Glutamicibacter soli</name>
    <dbReference type="NCBI Taxonomy" id="453836"/>
    <lineage>
        <taxon>Bacteria</taxon>
        <taxon>Bacillati</taxon>
        <taxon>Actinomycetota</taxon>
        <taxon>Actinomycetes</taxon>
        <taxon>Micrococcales</taxon>
        <taxon>Micrococcaceae</taxon>
        <taxon>Glutamicibacter</taxon>
    </lineage>
</organism>
<dbReference type="PANTHER" id="PTHR30146">
    <property type="entry name" value="LACI-RELATED TRANSCRIPTIONAL REPRESSOR"/>
    <property type="match status" value="1"/>
</dbReference>